<sequence length="235" mass="24994">MREATSASRGRRAGGGLRETPPAALYGSSHGKTAPASGTGPSTTRARPGHDQGTTRARPGHDGGRVAPRTRVRWAGPADVEAIDGLIRQLAVYEREPDAVEATPDDLRAALFGPDPRVRALVAEVLEGETWVVAGTAISFTTYSTWTGRHGTWLEDLFVRPQHRGLGLGRALLSALAADAVAAGHRRLEWSVLDWNTPAQAVYTAIGAQPLEEWTRWRLAGPELEALAASGSVPS</sequence>
<dbReference type="EMBL" id="VKAC01000001">
    <property type="protein sequence ID" value="TXR58103.1"/>
    <property type="molecule type" value="Genomic_DNA"/>
</dbReference>
<accession>A0A5C8ZLQ2</accession>
<evidence type="ECO:0000256" key="2">
    <source>
        <dbReference type="ARBA" id="ARBA00022679"/>
    </source>
</evidence>
<dbReference type="GO" id="GO:0008080">
    <property type="term" value="F:N-acetyltransferase activity"/>
    <property type="evidence" value="ECO:0007669"/>
    <property type="project" value="TreeGrafter"/>
</dbReference>
<evidence type="ECO:0000313" key="7">
    <source>
        <dbReference type="Proteomes" id="UP000321234"/>
    </source>
</evidence>
<dbReference type="InterPro" id="IPR000182">
    <property type="entry name" value="GNAT_dom"/>
</dbReference>
<keyword evidence="7" id="KW-1185">Reference proteome</keyword>
<keyword evidence="2 6" id="KW-0808">Transferase</keyword>
<gene>
    <name evidence="6" type="ORF">FMM08_02580</name>
</gene>
<feature type="region of interest" description="Disordered" evidence="4">
    <location>
        <begin position="1"/>
        <end position="72"/>
    </location>
</feature>
<evidence type="ECO:0000256" key="3">
    <source>
        <dbReference type="ARBA" id="ARBA00023315"/>
    </source>
</evidence>
<comment type="similarity">
    <text evidence="1">Belongs to the acetyltransferase family.</text>
</comment>
<reference evidence="6 7" key="1">
    <citation type="submission" date="2019-07" db="EMBL/GenBank/DDBJ databases">
        <title>Quadrisphaera sp. strain DD2A genome sequencing and assembly.</title>
        <authorList>
            <person name="Kim I."/>
        </authorList>
    </citation>
    <scope>NUCLEOTIDE SEQUENCE [LARGE SCALE GENOMIC DNA]</scope>
    <source>
        <strain evidence="6 7">DD2A</strain>
    </source>
</reference>
<evidence type="ECO:0000256" key="4">
    <source>
        <dbReference type="SAM" id="MobiDB-lite"/>
    </source>
</evidence>
<comment type="caution">
    <text evidence="6">The sequence shown here is derived from an EMBL/GenBank/DDBJ whole genome shotgun (WGS) entry which is preliminary data.</text>
</comment>
<dbReference type="Pfam" id="PF00583">
    <property type="entry name" value="Acetyltransf_1"/>
    <property type="match status" value="1"/>
</dbReference>
<dbReference type="CDD" id="cd04301">
    <property type="entry name" value="NAT_SF"/>
    <property type="match status" value="1"/>
</dbReference>
<feature type="domain" description="N-acetyltransferase" evidence="5">
    <location>
        <begin position="70"/>
        <end position="225"/>
    </location>
</feature>
<dbReference type="PANTHER" id="PTHR10545:SF29">
    <property type="entry name" value="GH14572P-RELATED"/>
    <property type="match status" value="1"/>
</dbReference>
<proteinExistence type="inferred from homology"/>
<dbReference type="Gene3D" id="3.40.630.30">
    <property type="match status" value="1"/>
</dbReference>
<keyword evidence="3" id="KW-0012">Acyltransferase</keyword>
<protein>
    <submittedName>
        <fullName evidence="6">GNAT family N-acetyltransferase</fullName>
    </submittedName>
</protein>
<evidence type="ECO:0000259" key="5">
    <source>
        <dbReference type="PROSITE" id="PS51186"/>
    </source>
</evidence>
<dbReference type="InterPro" id="IPR051016">
    <property type="entry name" value="Diverse_Substrate_AcTransf"/>
</dbReference>
<dbReference type="FunFam" id="3.40.630.30:FF:000064">
    <property type="entry name" value="GNAT family acetyltransferase"/>
    <property type="match status" value="1"/>
</dbReference>
<dbReference type="PROSITE" id="PS51186">
    <property type="entry name" value="GNAT"/>
    <property type="match status" value="1"/>
</dbReference>
<evidence type="ECO:0000313" key="6">
    <source>
        <dbReference type="EMBL" id="TXR58103.1"/>
    </source>
</evidence>
<dbReference type="OrthoDB" id="9805924at2"/>
<dbReference type="SUPFAM" id="SSF55729">
    <property type="entry name" value="Acyl-CoA N-acyltransferases (Nat)"/>
    <property type="match status" value="1"/>
</dbReference>
<dbReference type="Proteomes" id="UP000321234">
    <property type="component" value="Unassembled WGS sequence"/>
</dbReference>
<dbReference type="AlphaFoldDB" id="A0A5C8ZLQ2"/>
<evidence type="ECO:0000256" key="1">
    <source>
        <dbReference type="ARBA" id="ARBA00008694"/>
    </source>
</evidence>
<name>A0A5C8ZLQ2_9ACTN</name>
<dbReference type="PANTHER" id="PTHR10545">
    <property type="entry name" value="DIAMINE N-ACETYLTRANSFERASE"/>
    <property type="match status" value="1"/>
</dbReference>
<dbReference type="InterPro" id="IPR016181">
    <property type="entry name" value="Acyl_CoA_acyltransferase"/>
</dbReference>
<organism evidence="6 7">
    <name type="scientific">Quadrisphaera setariae</name>
    <dbReference type="NCBI Taxonomy" id="2593304"/>
    <lineage>
        <taxon>Bacteria</taxon>
        <taxon>Bacillati</taxon>
        <taxon>Actinomycetota</taxon>
        <taxon>Actinomycetes</taxon>
        <taxon>Kineosporiales</taxon>
        <taxon>Kineosporiaceae</taxon>
        <taxon>Quadrisphaera</taxon>
    </lineage>
</organism>